<dbReference type="InterPro" id="IPR051223">
    <property type="entry name" value="Polycystin"/>
</dbReference>
<dbReference type="PANTHER" id="PTHR10877:SF183">
    <property type="entry name" value="AT14535P-RELATED"/>
    <property type="match status" value="1"/>
</dbReference>
<organism evidence="2 3">
    <name type="scientific">Apolygus lucorum</name>
    <name type="common">Small green plant bug</name>
    <name type="synonym">Lygocoris lucorum</name>
    <dbReference type="NCBI Taxonomy" id="248454"/>
    <lineage>
        <taxon>Eukaryota</taxon>
        <taxon>Metazoa</taxon>
        <taxon>Ecdysozoa</taxon>
        <taxon>Arthropoda</taxon>
        <taxon>Hexapoda</taxon>
        <taxon>Insecta</taxon>
        <taxon>Pterygota</taxon>
        <taxon>Neoptera</taxon>
        <taxon>Paraneoptera</taxon>
        <taxon>Hemiptera</taxon>
        <taxon>Heteroptera</taxon>
        <taxon>Panheteroptera</taxon>
        <taxon>Cimicomorpha</taxon>
        <taxon>Miridae</taxon>
        <taxon>Mirini</taxon>
        <taxon>Apolygus</taxon>
    </lineage>
</organism>
<dbReference type="InterPro" id="IPR036392">
    <property type="entry name" value="PLAT/LH2_dom_sf"/>
</dbReference>
<dbReference type="Gene3D" id="2.60.60.20">
    <property type="entry name" value="PLAT/LH2 domain"/>
    <property type="match status" value="1"/>
</dbReference>
<dbReference type="GO" id="GO:0016020">
    <property type="term" value="C:membrane"/>
    <property type="evidence" value="ECO:0007669"/>
    <property type="project" value="TreeGrafter"/>
</dbReference>
<dbReference type="GO" id="GO:0050982">
    <property type="term" value="P:detection of mechanical stimulus"/>
    <property type="evidence" value="ECO:0007669"/>
    <property type="project" value="TreeGrafter"/>
</dbReference>
<evidence type="ECO:0000256" key="1">
    <source>
        <dbReference type="PROSITE-ProRule" id="PRU00152"/>
    </source>
</evidence>
<accession>A0A6A4JJN1</accession>
<comment type="caution">
    <text evidence="1">Lacks conserved residue(s) required for the propagation of feature annotation.</text>
</comment>
<reference evidence="2" key="1">
    <citation type="journal article" date="2021" name="Mol. Ecol. Resour.">
        <title>Apolygus lucorum genome provides insights into omnivorousness and mesophyll feeding.</title>
        <authorList>
            <person name="Liu Y."/>
            <person name="Liu H."/>
            <person name="Wang H."/>
            <person name="Huang T."/>
            <person name="Liu B."/>
            <person name="Yang B."/>
            <person name="Yin L."/>
            <person name="Li B."/>
            <person name="Zhang Y."/>
            <person name="Zhang S."/>
            <person name="Jiang F."/>
            <person name="Zhang X."/>
            <person name="Ren Y."/>
            <person name="Wang B."/>
            <person name="Wang S."/>
            <person name="Lu Y."/>
            <person name="Wu K."/>
            <person name="Fan W."/>
            <person name="Wang G."/>
        </authorList>
    </citation>
    <scope>NUCLEOTIDE SEQUENCE</scope>
    <source>
        <strain evidence="2">12Hb</strain>
    </source>
</reference>
<comment type="caution">
    <text evidence="2">The sequence shown here is derived from an EMBL/GenBank/DDBJ whole genome shotgun (WGS) entry which is preliminary data.</text>
</comment>
<gene>
    <name evidence="2" type="ORF">GE061_014870</name>
</gene>
<dbReference type="Proteomes" id="UP000466442">
    <property type="component" value="Unassembled WGS sequence"/>
</dbReference>
<dbReference type="OrthoDB" id="444119at2759"/>
<evidence type="ECO:0000313" key="3">
    <source>
        <dbReference type="Proteomes" id="UP000466442"/>
    </source>
</evidence>
<proteinExistence type="predicted"/>
<dbReference type="GO" id="GO:0005262">
    <property type="term" value="F:calcium channel activity"/>
    <property type="evidence" value="ECO:0007669"/>
    <property type="project" value="TreeGrafter"/>
</dbReference>
<dbReference type="PANTHER" id="PTHR10877">
    <property type="entry name" value="POLYCYSTIN FAMILY MEMBER"/>
    <property type="match status" value="1"/>
</dbReference>
<keyword evidence="3" id="KW-1185">Reference proteome</keyword>
<dbReference type="Pfam" id="PF01477">
    <property type="entry name" value="PLAT"/>
    <property type="match status" value="1"/>
</dbReference>
<evidence type="ECO:0000313" key="2">
    <source>
        <dbReference type="EMBL" id="KAF6209127.1"/>
    </source>
</evidence>
<name>A0A6A4JJN1_APOLU</name>
<dbReference type="EMBL" id="WIXP02000006">
    <property type="protein sequence ID" value="KAF6209127.1"/>
    <property type="molecule type" value="Genomic_DNA"/>
</dbReference>
<dbReference type="AlphaFoldDB" id="A0A6A4JJN1"/>
<dbReference type="InterPro" id="IPR001024">
    <property type="entry name" value="PLAT/LH2_dom"/>
</dbReference>
<sequence length="654" mass="75259">MSLQVLMSRNKGKEYAVTPFLYIKLIRTGGTFLKEFPRSLPFSISLPIMIEGIISLNASKLRYHQFRMTQPEPGGSKYQRYTVFKVTLPTEYSSWTEFVYLDKLTPLKMKIKFDSVPEYEEVESEPLIDFTFDPAAKLYRGVKVVQDDTNRAGITFTQFYVGVTLPKEVPPGTDVTVSQRAFVNVCVSQNIEGANFMSETCVGIPHEKLGTVMCKCTKFGQIFARSLSVRRTRLFLEPIVYEAPEETAHDEIDSIPVILLVIVLCTMLGAFFLDRRRHKMNMIYPTAYPGDNNLLIIGIFTSVRFLAGTRSAVAMKIVGVESSSRVILLQTHKIQRLRMGQDDWFVVTTKRPLGKLTDIILWHDHYWLSDWHCSEIYIYDPMNIKWYHLKVDRWFGMVNCSEDDSKKMVLKVREIDSVEGVFLSLPYSFSAHFINELRNSHNIISLLYLRKRSLTTIEHRSYVILLKVLSLSFSAWIVEKYVTKLFFGKELDPEAARGLLGLDIETIFLSLIVLLISIPFVLPFQLAFRSNYKSRLLQKKITNPMYLQMSKPEDLVTTSAHPTKAVPEAEVTPTVKKVGFRLGGSESQSAARVTRLLSNVLLKRIAWTKTKRDNIGRSWKKTFLTYFGPAQFHCVNITWAIFEIKIRRRMMVIR</sequence>
<protein>
    <submittedName>
        <fullName evidence="2">Uncharacterized protein</fullName>
    </submittedName>
</protein>
<dbReference type="SUPFAM" id="SSF49723">
    <property type="entry name" value="Lipase/lipooxygenase domain (PLAT/LH2 domain)"/>
    <property type="match status" value="1"/>
</dbReference>
<dbReference type="PROSITE" id="PS50095">
    <property type="entry name" value="PLAT"/>
    <property type="match status" value="1"/>
</dbReference>